<dbReference type="Proteomes" id="UP000799423">
    <property type="component" value="Unassembled WGS sequence"/>
</dbReference>
<organism evidence="5 6">
    <name type="scientific">Plenodomus tracheiphilus IPT5</name>
    <dbReference type="NCBI Taxonomy" id="1408161"/>
    <lineage>
        <taxon>Eukaryota</taxon>
        <taxon>Fungi</taxon>
        <taxon>Dikarya</taxon>
        <taxon>Ascomycota</taxon>
        <taxon>Pezizomycotina</taxon>
        <taxon>Dothideomycetes</taxon>
        <taxon>Pleosporomycetidae</taxon>
        <taxon>Pleosporales</taxon>
        <taxon>Pleosporineae</taxon>
        <taxon>Leptosphaeriaceae</taxon>
        <taxon>Plenodomus</taxon>
    </lineage>
</organism>
<dbReference type="PANTHER" id="PTHR13878">
    <property type="entry name" value="GULONOLACTONE OXIDASE"/>
    <property type="match status" value="1"/>
</dbReference>
<dbReference type="InterPro" id="IPR012951">
    <property type="entry name" value="BBE"/>
</dbReference>
<dbReference type="InterPro" id="IPR016166">
    <property type="entry name" value="FAD-bd_PCMH"/>
</dbReference>
<dbReference type="InterPro" id="IPR050432">
    <property type="entry name" value="FAD-linked_Oxidoreductases_BP"/>
</dbReference>
<accession>A0A6A7ATN6</accession>
<feature type="signal peptide" evidence="3">
    <location>
        <begin position="1"/>
        <end position="22"/>
    </location>
</feature>
<dbReference type="GO" id="GO:0071949">
    <property type="term" value="F:FAD binding"/>
    <property type="evidence" value="ECO:0007669"/>
    <property type="project" value="InterPro"/>
</dbReference>
<feature type="domain" description="FAD-binding PCMH-type" evidence="4">
    <location>
        <begin position="158"/>
        <end position="338"/>
    </location>
</feature>
<dbReference type="Gene3D" id="3.30.465.10">
    <property type="match status" value="2"/>
</dbReference>
<protein>
    <submittedName>
        <fullName evidence="5">FAD-binding domain-containing protein</fullName>
    </submittedName>
</protein>
<dbReference type="AlphaFoldDB" id="A0A6A7ATN6"/>
<dbReference type="SUPFAM" id="SSF56176">
    <property type="entry name" value="FAD-binding/transporter-associated domain-like"/>
    <property type="match status" value="1"/>
</dbReference>
<keyword evidence="6" id="KW-1185">Reference proteome</keyword>
<dbReference type="InterPro" id="IPR016169">
    <property type="entry name" value="FAD-bd_PCMH_sub2"/>
</dbReference>
<dbReference type="InterPro" id="IPR036318">
    <property type="entry name" value="FAD-bd_PCMH-like_sf"/>
</dbReference>
<dbReference type="PANTHER" id="PTHR13878:SF91">
    <property type="entry name" value="FAD BINDING DOMAIN PROTEIN (AFU_ORTHOLOGUE AFUA_6G12070)-RELATED"/>
    <property type="match status" value="1"/>
</dbReference>
<evidence type="ECO:0000256" key="1">
    <source>
        <dbReference type="ARBA" id="ARBA00005466"/>
    </source>
</evidence>
<dbReference type="OrthoDB" id="9983560at2759"/>
<dbReference type="Pfam" id="PF01565">
    <property type="entry name" value="FAD_binding_4"/>
    <property type="match status" value="1"/>
</dbReference>
<dbReference type="Pfam" id="PF08031">
    <property type="entry name" value="BBE"/>
    <property type="match status" value="1"/>
</dbReference>
<keyword evidence="3" id="KW-0732">Signal</keyword>
<dbReference type="InterPro" id="IPR006094">
    <property type="entry name" value="Oxid_FAD_bind_N"/>
</dbReference>
<reference evidence="5" key="1">
    <citation type="submission" date="2020-01" db="EMBL/GenBank/DDBJ databases">
        <authorList>
            <consortium name="DOE Joint Genome Institute"/>
            <person name="Haridas S."/>
            <person name="Albert R."/>
            <person name="Binder M."/>
            <person name="Bloem J."/>
            <person name="Labutti K."/>
            <person name="Salamov A."/>
            <person name="Andreopoulos B."/>
            <person name="Baker S.E."/>
            <person name="Barry K."/>
            <person name="Bills G."/>
            <person name="Bluhm B.H."/>
            <person name="Cannon C."/>
            <person name="Castanera R."/>
            <person name="Culley D.E."/>
            <person name="Daum C."/>
            <person name="Ezra D."/>
            <person name="Gonzalez J.B."/>
            <person name="Henrissat B."/>
            <person name="Kuo A."/>
            <person name="Liang C."/>
            <person name="Lipzen A."/>
            <person name="Lutzoni F."/>
            <person name="Magnuson J."/>
            <person name="Mondo S."/>
            <person name="Nolan M."/>
            <person name="Ohm R."/>
            <person name="Pangilinan J."/>
            <person name="Park H.-J."/>
            <person name="Ramirez L."/>
            <person name="Alfaro M."/>
            <person name="Sun H."/>
            <person name="Tritt A."/>
            <person name="Yoshinaga Y."/>
            <person name="Zwiers L.-H."/>
            <person name="Turgeon B.G."/>
            <person name="Goodwin S.B."/>
            <person name="Spatafora J.W."/>
            <person name="Crous P.W."/>
            <person name="Grigoriev I.V."/>
        </authorList>
    </citation>
    <scope>NUCLEOTIDE SEQUENCE</scope>
    <source>
        <strain evidence="5">IPT5</strain>
    </source>
</reference>
<evidence type="ECO:0000259" key="4">
    <source>
        <dbReference type="PROSITE" id="PS51387"/>
    </source>
</evidence>
<dbReference type="PROSITE" id="PS51387">
    <property type="entry name" value="FAD_PCMH"/>
    <property type="match status" value="1"/>
</dbReference>
<evidence type="ECO:0000313" key="6">
    <source>
        <dbReference type="Proteomes" id="UP000799423"/>
    </source>
</evidence>
<sequence>MKLLTLPSLLLAVIALLDTAQCRILFQYERQQLTREFVASLPADEARLFAFGDQFEAKAINTTEKQCRHGPTDKKWPSEKGWGKLRNKLSSANALIASSPQASVCYGTSRNDASCQQLTRNWTNSYTHIDDPTEVLSPIYQGLTCQPPTIYDSGTCKIGGYPSYVVKAKTVSDIQSTVNFARNDGVRLIVKNTGHDFAGKSAGYGALSIWTHGLKELLYMADYVDESGYRGPAIKAGAGVQAFELYKFANDKGVVAVAGEGQTVGVMGGYILGGGHSPLSSIYGMAADHVLGFEIVTPIGEFVTANSSSFQDLFWALRGGGGGTFGVVTSVTVKAYQDMPVSAASWALDSSKIGKDKFWAATKAFFDRAIDNVDAGTYSYLLLVPTGQDFALSMQPFLAPNKTASQLNSILAPYLSKLTALNIPFSPKVTEYRNFYPAWQAEFPLEPQSSVSSVVSSRLFPRSNFASETGRNVTFNVVREAVEAGQVLIAFNMATRGSNPDNAVNPAWRNSVYHIITGISVNHTSPTADIMAARGTLTNGTMQKWRDVTPGSGAYLNEADRLEPNWQQSFFGDKYARLLEIKKDMDHRNIFWAHQAVGSEGWRVVSFDGLPNENGKLCQV</sequence>
<evidence type="ECO:0000256" key="3">
    <source>
        <dbReference type="SAM" id="SignalP"/>
    </source>
</evidence>
<name>A0A6A7ATN6_9PLEO</name>
<feature type="chain" id="PRO_5025531883" evidence="3">
    <location>
        <begin position="23"/>
        <end position="620"/>
    </location>
</feature>
<evidence type="ECO:0000313" key="5">
    <source>
        <dbReference type="EMBL" id="KAF2845498.1"/>
    </source>
</evidence>
<dbReference type="GO" id="GO:0016491">
    <property type="term" value="F:oxidoreductase activity"/>
    <property type="evidence" value="ECO:0007669"/>
    <property type="project" value="UniProtKB-KW"/>
</dbReference>
<comment type="similarity">
    <text evidence="1">Belongs to the oxygen-dependent FAD-linked oxidoreductase family.</text>
</comment>
<proteinExistence type="inferred from homology"/>
<keyword evidence="2" id="KW-0560">Oxidoreductase</keyword>
<evidence type="ECO:0000256" key="2">
    <source>
        <dbReference type="ARBA" id="ARBA00023002"/>
    </source>
</evidence>
<dbReference type="EMBL" id="MU006346">
    <property type="protein sequence ID" value="KAF2845498.1"/>
    <property type="molecule type" value="Genomic_DNA"/>
</dbReference>
<gene>
    <name evidence="5" type="ORF">T440DRAFT_407937</name>
</gene>